<dbReference type="Proteomes" id="UP000274822">
    <property type="component" value="Unassembled WGS sequence"/>
</dbReference>
<evidence type="ECO:0000256" key="2">
    <source>
        <dbReference type="SAM" id="Phobius"/>
    </source>
</evidence>
<sequence>MAFVKAVPVQKLEEAKEEEMDEDEDLNFKREEREKAAKKKRNLDSFLEEIKRPSATSGNRPTLMVANIRCFGREQEEREDRLRQKHAKLAGAGVSTGAFYAVLVLMRIFQREDIAHNG</sequence>
<keyword evidence="4" id="KW-1185">Reference proteome</keyword>
<keyword evidence="2" id="KW-0472">Membrane</keyword>
<gene>
    <name evidence="3" type="ORF">BC938DRAFT_474337</name>
</gene>
<organism evidence="3 4">
    <name type="scientific">Jimgerdemannia flammicorona</name>
    <dbReference type="NCBI Taxonomy" id="994334"/>
    <lineage>
        <taxon>Eukaryota</taxon>
        <taxon>Fungi</taxon>
        <taxon>Fungi incertae sedis</taxon>
        <taxon>Mucoromycota</taxon>
        <taxon>Mucoromycotina</taxon>
        <taxon>Endogonomycetes</taxon>
        <taxon>Endogonales</taxon>
        <taxon>Endogonaceae</taxon>
        <taxon>Jimgerdemannia</taxon>
    </lineage>
</organism>
<evidence type="ECO:0000256" key="1">
    <source>
        <dbReference type="SAM" id="MobiDB-lite"/>
    </source>
</evidence>
<keyword evidence="2" id="KW-0812">Transmembrane</keyword>
<comment type="caution">
    <text evidence="3">The sequence shown here is derived from an EMBL/GenBank/DDBJ whole genome shotgun (WGS) entry which is preliminary data.</text>
</comment>
<proteinExistence type="predicted"/>
<protein>
    <submittedName>
        <fullName evidence="3">Uncharacterized protein</fullName>
    </submittedName>
</protein>
<dbReference type="EMBL" id="RBNJ01017829">
    <property type="protein sequence ID" value="RUS23959.1"/>
    <property type="molecule type" value="Genomic_DNA"/>
</dbReference>
<evidence type="ECO:0000313" key="4">
    <source>
        <dbReference type="Proteomes" id="UP000274822"/>
    </source>
</evidence>
<evidence type="ECO:0000313" key="3">
    <source>
        <dbReference type="EMBL" id="RUS23959.1"/>
    </source>
</evidence>
<feature type="transmembrane region" description="Helical" evidence="2">
    <location>
        <begin position="89"/>
        <end position="109"/>
    </location>
</feature>
<dbReference type="AlphaFoldDB" id="A0A433Q2B4"/>
<keyword evidence="2" id="KW-1133">Transmembrane helix</keyword>
<feature type="compositionally biased region" description="Basic and acidic residues" evidence="1">
    <location>
        <begin position="26"/>
        <end position="35"/>
    </location>
</feature>
<reference evidence="3 4" key="1">
    <citation type="journal article" date="2018" name="New Phytol.">
        <title>Phylogenomics of Endogonaceae and evolution of mycorrhizas within Mucoromycota.</title>
        <authorList>
            <person name="Chang Y."/>
            <person name="Desiro A."/>
            <person name="Na H."/>
            <person name="Sandor L."/>
            <person name="Lipzen A."/>
            <person name="Clum A."/>
            <person name="Barry K."/>
            <person name="Grigoriev I.V."/>
            <person name="Martin F.M."/>
            <person name="Stajich J.E."/>
            <person name="Smith M.E."/>
            <person name="Bonito G."/>
            <person name="Spatafora J.W."/>
        </authorList>
    </citation>
    <scope>NUCLEOTIDE SEQUENCE [LARGE SCALE GENOMIC DNA]</scope>
    <source>
        <strain evidence="3 4">AD002</strain>
    </source>
</reference>
<accession>A0A433Q2B4</accession>
<feature type="compositionally biased region" description="Acidic residues" evidence="1">
    <location>
        <begin position="15"/>
        <end position="25"/>
    </location>
</feature>
<feature type="region of interest" description="Disordered" evidence="1">
    <location>
        <begin position="14"/>
        <end position="60"/>
    </location>
</feature>
<name>A0A433Q2B4_9FUNG</name>